<feature type="compositionally biased region" description="Acidic residues" evidence="8">
    <location>
        <begin position="66"/>
        <end position="76"/>
    </location>
</feature>
<dbReference type="Gene3D" id="1.10.1280.10">
    <property type="entry name" value="Di-copper center containing domain from catechol oxidase"/>
    <property type="match status" value="1"/>
</dbReference>
<dbReference type="Gene3D" id="2.60.40.1520">
    <property type="entry name" value="Hemocyanin, C-terminal domain"/>
    <property type="match status" value="1"/>
</dbReference>
<reference evidence="10 11" key="1">
    <citation type="submission" date="2024-02" db="EMBL/GenBank/DDBJ databases">
        <authorList>
            <person name="Daric V."/>
            <person name="Darras S."/>
        </authorList>
    </citation>
    <scope>NUCLEOTIDE SEQUENCE [LARGE SCALE GENOMIC DNA]</scope>
</reference>
<comment type="caution">
    <text evidence="10">The sequence shown here is derived from an EMBL/GenBank/DDBJ whole genome shotgun (WGS) entry which is preliminary data.</text>
</comment>
<dbReference type="InterPro" id="IPR008922">
    <property type="entry name" value="Di-copper_centre_dom_sf"/>
</dbReference>
<name>A0ABP0GWS9_CLALP</name>
<dbReference type="Pfam" id="PF00372">
    <property type="entry name" value="Hemocyanin_M"/>
    <property type="match status" value="1"/>
</dbReference>
<comment type="subcellular location">
    <subcellularLocation>
        <location evidence="1">Melanosome membrane</location>
        <topology evidence="1">Single-pass type I membrane protein</topology>
    </subcellularLocation>
    <subcellularLocation>
        <location evidence="2">Secreted</location>
    </subcellularLocation>
</comment>
<dbReference type="PANTHER" id="PTHR11511:SF4">
    <property type="entry name" value="PHENOLOXIDASE 2-RELATED"/>
    <property type="match status" value="1"/>
</dbReference>
<evidence type="ECO:0000256" key="6">
    <source>
        <dbReference type="ARBA" id="ARBA00023101"/>
    </source>
</evidence>
<dbReference type="PRINTS" id="PR00187">
    <property type="entry name" value="HAEMOCYANIN"/>
</dbReference>
<evidence type="ECO:0000256" key="7">
    <source>
        <dbReference type="ARBA" id="ARBA00023157"/>
    </source>
</evidence>
<proteinExistence type="inferred from homology"/>
<dbReference type="Proteomes" id="UP001642483">
    <property type="component" value="Unassembled WGS sequence"/>
</dbReference>
<dbReference type="Pfam" id="PF03723">
    <property type="entry name" value="Hemocyanin_C"/>
    <property type="match status" value="1"/>
</dbReference>
<sequence>MNYAWKYDSLHGPGTFYDNFEYSFSDDELITLRHQPNKEFVNTYEVESGEKFDVLDAPKATPPDLGESDDDDENDEEVHRGGRPKSNRKISFKIKVRSQPYFKGDTVEFEAILRNSGRLPCRIDPDLSLGGGNISVYITDPLGGVQVAKPFVQEIDSPTRRYLTLGKAGSRENSDVYREIVPLIQSNRGTMFRTSGNYQINAVYEGSGMTIPSDTAEVTIEDDREDDASKDEARISISVDGSLSDSQKQVMDFWMSLMKKPIQAKLKRIQMITQLLRGINNGGVKVTGKKDALRSRKKHLKIERSQPLRSARDLILDTTDIAQYFKRNYDDDLVDDLHYVNFVLTRGKILCGMEDFNQADLEYNQLVADLLSGSADFDFMKRTANKWESIRNPSASSETLSGNYQERVEKLIDWMPEEEIVNEEDKSGLGLGLPFNNFDDRHLHLAFKFAEDLEKMEDNTDDIDAVLDYAEGVMKSLEVNTGVCKWALETFIVHSKLAKKHRIRYPDPPKRDPKMTSMAAIVETKRVGKPEESWMHYWRCDADFNYHHRHWHAVYRGVRSFNLKERNARQGELFGYMHTQMLARYDADRESWGLDPVAPYAFSEKEPHGFDAGWEFHEARSHREFAPRPSGETWTSNFKNNLEDCEKALQHYFKIGELPTRSGGNVKIDTNVAGHIIEATSDEWGHIFGSFHNEGHMAFCYTKNIPRGKTTYMGSSLTAVRDPIFFRWHKRVDNLYQEFNDTIKQEVSEDAPGVVIHPEDVVILPGTEAPDGFHEFKGSGWKNKNFKSGQIQTYLRKPTLAFEWDNKLDHEPFSYHIRIARKPGVEGVLPLTVRVFICQERHVNNRRSWIEMDKFVHVMQENETHSVLKRLDKESSVIKRLKEDVIKSKETQFVPTVPGNCECGWPYSMLLPRGIKGGEKWVLGVFISDNKHDGIKLTTSCGSMSYCGTRDLDYPDSRTMGYPFSMPICIGKNLVKITEAAEKLTNFSLSPFQINNDFEMEKLPIDVQSPSQNNMVWAPYRMVGSTGIGIYNKSRLTGRFRVRLDDKDFRKMSSSRIRIRFAGRPDSSYNMSDVRIGLRKGNTIDIDTRCNLPVTFNTANGVVVTKDGVTSDEIFLPVKTGKGNDYFVTFTLKSPGCYVHSPAKKATVSIYIPMSAAKEATNQDQWTTLKPLIGKRYRSLYCVQCVVE</sequence>
<evidence type="ECO:0000256" key="1">
    <source>
        <dbReference type="ARBA" id="ARBA00004573"/>
    </source>
</evidence>
<keyword evidence="4" id="KW-0964">Secreted</keyword>
<dbReference type="InterPro" id="IPR005203">
    <property type="entry name" value="Hemocyanin_C"/>
</dbReference>
<comment type="similarity">
    <text evidence="3">Belongs to the tyrosinase family.</text>
</comment>
<accession>A0ABP0GWS9</accession>
<dbReference type="SUPFAM" id="SSF81296">
    <property type="entry name" value="E set domains"/>
    <property type="match status" value="1"/>
</dbReference>
<evidence type="ECO:0000313" key="10">
    <source>
        <dbReference type="EMBL" id="CAK8695995.1"/>
    </source>
</evidence>
<protein>
    <recommendedName>
        <fullName evidence="9">Tyrosinase copper-binding domain-containing protein</fullName>
    </recommendedName>
</protein>
<dbReference type="SUPFAM" id="SSF48056">
    <property type="entry name" value="Di-copper centre-containing domain"/>
    <property type="match status" value="1"/>
</dbReference>
<feature type="domain" description="Tyrosinase copper-binding" evidence="9">
    <location>
        <begin position="722"/>
        <end position="733"/>
    </location>
</feature>
<gene>
    <name evidence="10" type="ORF">CVLEPA_LOCUS29191</name>
</gene>
<keyword evidence="5" id="KW-0479">Metal-binding</keyword>
<dbReference type="PROSITE" id="PS00498">
    <property type="entry name" value="TYROSINASE_2"/>
    <property type="match status" value="1"/>
</dbReference>
<dbReference type="PROSITE" id="PS00210">
    <property type="entry name" value="HEMOCYANIN_2"/>
    <property type="match status" value="1"/>
</dbReference>
<evidence type="ECO:0000256" key="2">
    <source>
        <dbReference type="ARBA" id="ARBA00004613"/>
    </source>
</evidence>
<evidence type="ECO:0000256" key="4">
    <source>
        <dbReference type="ARBA" id="ARBA00022525"/>
    </source>
</evidence>
<dbReference type="InterPro" id="IPR000896">
    <property type="entry name" value="Hemocyanin/hexamerin_mid_dom"/>
</dbReference>
<evidence type="ECO:0000256" key="3">
    <source>
        <dbReference type="ARBA" id="ARBA00009928"/>
    </source>
</evidence>
<evidence type="ECO:0000256" key="5">
    <source>
        <dbReference type="ARBA" id="ARBA00022723"/>
    </source>
</evidence>
<evidence type="ECO:0000313" key="11">
    <source>
        <dbReference type="Proteomes" id="UP001642483"/>
    </source>
</evidence>
<keyword evidence="11" id="KW-1185">Reference proteome</keyword>
<feature type="region of interest" description="Disordered" evidence="8">
    <location>
        <begin position="55"/>
        <end position="85"/>
    </location>
</feature>
<dbReference type="EMBL" id="CAWYQH010000152">
    <property type="protein sequence ID" value="CAK8695995.1"/>
    <property type="molecule type" value="Genomic_DNA"/>
</dbReference>
<dbReference type="PANTHER" id="PTHR11511">
    <property type="entry name" value="LARVAL STORAGE PROTEIN/PHENOLOXIDASE"/>
    <property type="match status" value="1"/>
</dbReference>
<organism evidence="10 11">
    <name type="scientific">Clavelina lepadiformis</name>
    <name type="common">Light-bulb sea squirt</name>
    <name type="synonym">Ascidia lepadiformis</name>
    <dbReference type="NCBI Taxonomy" id="159417"/>
    <lineage>
        <taxon>Eukaryota</taxon>
        <taxon>Metazoa</taxon>
        <taxon>Chordata</taxon>
        <taxon>Tunicata</taxon>
        <taxon>Ascidiacea</taxon>
        <taxon>Aplousobranchia</taxon>
        <taxon>Clavelinidae</taxon>
        <taxon>Clavelina</taxon>
    </lineage>
</organism>
<dbReference type="InterPro" id="IPR037020">
    <property type="entry name" value="Hemocyanin_C_sf"/>
</dbReference>
<evidence type="ECO:0000259" key="9">
    <source>
        <dbReference type="PROSITE" id="PS00498"/>
    </source>
</evidence>
<evidence type="ECO:0000256" key="8">
    <source>
        <dbReference type="SAM" id="MobiDB-lite"/>
    </source>
</evidence>
<keyword evidence="7" id="KW-1015">Disulfide bond</keyword>
<dbReference type="InterPro" id="IPR014756">
    <property type="entry name" value="Ig_E-set"/>
</dbReference>
<dbReference type="InterPro" id="IPR013788">
    <property type="entry name" value="Hemocyanin/hexamerin"/>
</dbReference>
<keyword evidence="6" id="KW-0470">Melanin biosynthesis</keyword>
<dbReference type="InterPro" id="IPR002227">
    <property type="entry name" value="Tyrosinase_Cu-bd"/>
</dbReference>